<name>A0A1H9QEF4_9BACI</name>
<dbReference type="STRING" id="1601833.SAMN05518684_102173"/>
<dbReference type="PANTHER" id="PTHR46577">
    <property type="entry name" value="HTH-TYPE TRANSCRIPTIONAL REGULATORY PROTEIN GABR"/>
    <property type="match status" value="1"/>
</dbReference>
<dbReference type="EMBL" id="FOGT01000002">
    <property type="protein sequence ID" value="SER58808.1"/>
    <property type="molecule type" value="Genomic_DNA"/>
</dbReference>
<evidence type="ECO:0000256" key="1">
    <source>
        <dbReference type="ARBA" id="ARBA00001933"/>
    </source>
</evidence>
<dbReference type="CDD" id="cd07377">
    <property type="entry name" value="WHTH_GntR"/>
    <property type="match status" value="1"/>
</dbReference>
<dbReference type="RefSeq" id="WP_093047507.1">
    <property type="nucleotide sequence ID" value="NZ_FOGT01000002.1"/>
</dbReference>
<dbReference type="GO" id="GO:0003700">
    <property type="term" value="F:DNA-binding transcription factor activity"/>
    <property type="evidence" value="ECO:0007669"/>
    <property type="project" value="InterPro"/>
</dbReference>
<keyword evidence="4" id="KW-0663">Pyridoxal phosphate</keyword>
<dbReference type="Pfam" id="PF00392">
    <property type="entry name" value="GntR"/>
    <property type="match status" value="1"/>
</dbReference>
<dbReference type="SMART" id="SM00345">
    <property type="entry name" value="HTH_GNTR"/>
    <property type="match status" value="1"/>
</dbReference>
<dbReference type="Gene3D" id="1.10.10.10">
    <property type="entry name" value="Winged helix-like DNA-binding domain superfamily/Winged helix DNA-binding domain"/>
    <property type="match status" value="1"/>
</dbReference>
<gene>
    <name evidence="9" type="ORF">SAMN05518684_102173</name>
</gene>
<organism evidence="9 10">
    <name type="scientific">Salipaludibacillus aurantiacus</name>
    <dbReference type="NCBI Taxonomy" id="1601833"/>
    <lineage>
        <taxon>Bacteria</taxon>
        <taxon>Bacillati</taxon>
        <taxon>Bacillota</taxon>
        <taxon>Bacilli</taxon>
        <taxon>Bacillales</taxon>
        <taxon>Bacillaceae</taxon>
    </lineage>
</organism>
<sequence>MLELTYQFDDTVNTPKYIQLYNYIKKEIQSGHIPSHTRLPSIRSLSEQLGVNKITIESAYDQLISEGYLESRPKSGYFVQAIDTHFFKRLTEAYSDLDDSVRLETQHYDIDFNDNKIDEDHFPLSVWRKITAKVLNDCPDYVFQHGSTQGDAGLRHELKTYLHHSRGVNCSEDQIIIGANSQYLMMLLLHIIGMKKGTVGMEEPGYHLMAKVFEDAGYTLEPVPLEADGLNVSVVKDMDPDLVFVSPSHQYPLGMTLPIQKRISLLEWARQSGAYIIEDDILSELRYSGTTIPSLQGLDPAGQVIYMGTFFKSLLPSLRVGYMVLPKVLIQRYSESFYLYQQTASLIHQKTIELFMKEGHWDRHLLRMRKVYRKKRDRMVDAIQAYMGSKARVLGEKTGLHVVVQLNDARDENELVRIAANHSINVSGTSHMWYDPANNLFEQPTFIIGFGGIREQEINSGIKALSEAWFN</sequence>
<feature type="domain" description="HTH gntR-type" evidence="8">
    <location>
        <begin position="14"/>
        <end position="82"/>
    </location>
</feature>
<keyword evidence="5" id="KW-0805">Transcription regulation</keyword>
<dbReference type="GO" id="GO:0003677">
    <property type="term" value="F:DNA binding"/>
    <property type="evidence" value="ECO:0007669"/>
    <property type="project" value="UniProtKB-KW"/>
</dbReference>
<dbReference type="InterPro" id="IPR015421">
    <property type="entry name" value="PyrdxlP-dep_Trfase_major"/>
</dbReference>
<dbReference type="Proteomes" id="UP000198571">
    <property type="component" value="Unassembled WGS sequence"/>
</dbReference>
<evidence type="ECO:0000313" key="9">
    <source>
        <dbReference type="EMBL" id="SER58808.1"/>
    </source>
</evidence>
<evidence type="ECO:0000259" key="8">
    <source>
        <dbReference type="PROSITE" id="PS50949"/>
    </source>
</evidence>
<comment type="similarity">
    <text evidence="2">In the C-terminal section; belongs to the class-I pyridoxal-phosphate-dependent aminotransferase family.</text>
</comment>
<keyword evidence="10" id="KW-1185">Reference proteome</keyword>
<proteinExistence type="inferred from homology"/>
<dbReference type="InterPro" id="IPR051446">
    <property type="entry name" value="HTH_trans_reg/aminotransferase"/>
</dbReference>
<dbReference type="InterPro" id="IPR000524">
    <property type="entry name" value="Tscrpt_reg_HTH_GntR"/>
</dbReference>
<dbReference type="PANTHER" id="PTHR46577:SF1">
    <property type="entry name" value="HTH-TYPE TRANSCRIPTIONAL REGULATORY PROTEIN GABR"/>
    <property type="match status" value="1"/>
</dbReference>
<dbReference type="OrthoDB" id="9808770at2"/>
<dbReference type="InterPro" id="IPR015424">
    <property type="entry name" value="PyrdxlP-dep_Trfase"/>
</dbReference>
<evidence type="ECO:0000256" key="3">
    <source>
        <dbReference type="ARBA" id="ARBA00022576"/>
    </source>
</evidence>
<accession>A0A1H9QEF4</accession>
<dbReference type="CDD" id="cd00609">
    <property type="entry name" value="AAT_like"/>
    <property type="match status" value="1"/>
</dbReference>
<keyword evidence="7" id="KW-0804">Transcription</keyword>
<evidence type="ECO:0000256" key="5">
    <source>
        <dbReference type="ARBA" id="ARBA00023015"/>
    </source>
</evidence>
<dbReference type="SUPFAM" id="SSF53383">
    <property type="entry name" value="PLP-dependent transferases"/>
    <property type="match status" value="1"/>
</dbReference>
<keyword evidence="9" id="KW-0808">Transferase</keyword>
<dbReference type="PRINTS" id="PR00035">
    <property type="entry name" value="HTHGNTR"/>
</dbReference>
<dbReference type="AlphaFoldDB" id="A0A1H9QEF4"/>
<evidence type="ECO:0000256" key="6">
    <source>
        <dbReference type="ARBA" id="ARBA00023125"/>
    </source>
</evidence>
<evidence type="ECO:0000256" key="4">
    <source>
        <dbReference type="ARBA" id="ARBA00022898"/>
    </source>
</evidence>
<dbReference type="PROSITE" id="PS50949">
    <property type="entry name" value="HTH_GNTR"/>
    <property type="match status" value="1"/>
</dbReference>
<protein>
    <submittedName>
        <fullName evidence="9">GntR family transcriptional regulator / MocR family aminotransferase</fullName>
    </submittedName>
</protein>
<dbReference type="SUPFAM" id="SSF46785">
    <property type="entry name" value="Winged helix' DNA-binding domain"/>
    <property type="match status" value="1"/>
</dbReference>
<evidence type="ECO:0000256" key="2">
    <source>
        <dbReference type="ARBA" id="ARBA00005384"/>
    </source>
</evidence>
<dbReference type="GO" id="GO:0008483">
    <property type="term" value="F:transaminase activity"/>
    <property type="evidence" value="ECO:0007669"/>
    <property type="project" value="UniProtKB-KW"/>
</dbReference>
<evidence type="ECO:0000313" key="10">
    <source>
        <dbReference type="Proteomes" id="UP000198571"/>
    </source>
</evidence>
<dbReference type="InterPro" id="IPR036390">
    <property type="entry name" value="WH_DNA-bd_sf"/>
</dbReference>
<evidence type="ECO:0000256" key="7">
    <source>
        <dbReference type="ARBA" id="ARBA00023163"/>
    </source>
</evidence>
<keyword evidence="6" id="KW-0238">DNA-binding</keyword>
<dbReference type="Gene3D" id="3.40.640.10">
    <property type="entry name" value="Type I PLP-dependent aspartate aminotransferase-like (Major domain)"/>
    <property type="match status" value="1"/>
</dbReference>
<dbReference type="InterPro" id="IPR036388">
    <property type="entry name" value="WH-like_DNA-bd_sf"/>
</dbReference>
<keyword evidence="3 9" id="KW-0032">Aminotransferase</keyword>
<comment type="cofactor">
    <cofactor evidence="1">
        <name>pyridoxal 5'-phosphate</name>
        <dbReference type="ChEBI" id="CHEBI:597326"/>
    </cofactor>
</comment>
<reference evidence="10" key="1">
    <citation type="submission" date="2016-10" db="EMBL/GenBank/DDBJ databases">
        <authorList>
            <person name="Varghese N."/>
            <person name="Submissions S."/>
        </authorList>
    </citation>
    <scope>NUCLEOTIDE SEQUENCE [LARGE SCALE GENOMIC DNA]</scope>
    <source>
        <strain evidence="10">S9</strain>
    </source>
</reference>